<dbReference type="InterPro" id="IPR036427">
    <property type="entry name" value="Bromodomain-like_sf"/>
</dbReference>
<feature type="compositionally biased region" description="Basic and acidic residues" evidence="3">
    <location>
        <begin position="181"/>
        <end position="193"/>
    </location>
</feature>
<feature type="compositionally biased region" description="Basic and acidic residues" evidence="3">
    <location>
        <begin position="104"/>
        <end position="128"/>
    </location>
</feature>
<dbReference type="GO" id="GO:0016251">
    <property type="term" value="F:RNA polymerase II general transcription initiation factor activity"/>
    <property type="evidence" value="ECO:0007669"/>
    <property type="project" value="InterPro"/>
</dbReference>
<feature type="region of interest" description="Disordered" evidence="3">
    <location>
        <begin position="335"/>
        <end position="396"/>
    </location>
</feature>
<feature type="compositionally biased region" description="Basic and acidic residues" evidence="3">
    <location>
        <begin position="22"/>
        <end position="47"/>
    </location>
</feature>
<dbReference type="PRINTS" id="PR00503">
    <property type="entry name" value="BROMODOMAIN"/>
</dbReference>
<sequence length="396" mass="44929">MAAHGGGKEKMRGTGPAGDNELENKDARELASLRRKREEEKAAEEGMRAAADVGDVQRHVAAMANRKVIRKKITKTHPDGRQTTTFKFILHPDEVGKIEASLAQKKDEHERPKSREWNYEHGADEKLPGHAMFEDEDDFEYSSRSGRMHSGKRRGGRKRGDGRVTPRGRGALQFGKLKTKTSKEERMRKRQREEEELEVYNAQAKRKSTNNRRERGSIRDRRPHVIFAEKLEAIVAAVEARPYSPPFAKPVNRKLIPRYYEVISNPIDLQTMRAKIKRYEYRTVDQLYEDFQLMKSNAIKFNGEGNQIAQEAIAIYEFVGDQIQASRSELSKLEAAVDDQMSTKPKKKRKGAAGKKKKGSNSMGMDIAPGVPINLGDIEQFNDSDSGEEDDDFLGI</sequence>
<dbReference type="AlphaFoldDB" id="A0A7S2VAW6"/>
<dbReference type="PANTHER" id="PTHR13900">
    <property type="entry name" value="TRANSCRIPTION INITIATION FACTOR TFIID"/>
    <property type="match status" value="1"/>
</dbReference>
<dbReference type="GO" id="GO:0017025">
    <property type="term" value="F:TBP-class protein binding"/>
    <property type="evidence" value="ECO:0007669"/>
    <property type="project" value="InterPro"/>
</dbReference>
<dbReference type="PANTHER" id="PTHR13900:SF0">
    <property type="entry name" value="TRANSCRIPTION INITIATION FACTOR TFIID SUBUNIT 1"/>
    <property type="match status" value="1"/>
</dbReference>
<feature type="compositionally biased region" description="Basic residues" evidence="3">
    <location>
        <begin position="146"/>
        <end position="157"/>
    </location>
</feature>
<name>A0A7S2VAW6_9STRA</name>
<feature type="compositionally biased region" description="Basic and acidic residues" evidence="3">
    <location>
        <begin position="1"/>
        <end position="12"/>
    </location>
</feature>
<dbReference type="GO" id="GO:0051123">
    <property type="term" value="P:RNA polymerase II preinitiation complex assembly"/>
    <property type="evidence" value="ECO:0007669"/>
    <property type="project" value="TreeGrafter"/>
</dbReference>
<dbReference type="Gene3D" id="1.20.920.10">
    <property type="entry name" value="Bromodomain-like"/>
    <property type="match status" value="1"/>
</dbReference>
<evidence type="ECO:0000256" key="3">
    <source>
        <dbReference type="SAM" id="MobiDB-lite"/>
    </source>
</evidence>
<dbReference type="InterPro" id="IPR001487">
    <property type="entry name" value="Bromodomain"/>
</dbReference>
<dbReference type="InterPro" id="IPR040240">
    <property type="entry name" value="TAF1"/>
</dbReference>
<feature type="region of interest" description="Disordered" evidence="3">
    <location>
        <begin position="102"/>
        <end position="216"/>
    </location>
</feature>
<protein>
    <recommendedName>
        <fullName evidence="4">Bromo domain-containing protein</fullName>
    </recommendedName>
</protein>
<gene>
    <name evidence="5" type="ORF">APAL1065_LOCUS3116</name>
</gene>
<feature type="region of interest" description="Disordered" evidence="3">
    <location>
        <begin position="1"/>
        <end position="50"/>
    </location>
</feature>
<feature type="compositionally biased region" description="Basic residues" evidence="3">
    <location>
        <begin position="344"/>
        <end position="359"/>
    </location>
</feature>
<evidence type="ECO:0000313" key="5">
    <source>
        <dbReference type="EMBL" id="CAD9946058.1"/>
    </source>
</evidence>
<dbReference type="CDD" id="cd04369">
    <property type="entry name" value="Bromodomain"/>
    <property type="match status" value="1"/>
</dbReference>
<dbReference type="PROSITE" id="PS50014">
    <property type="entry name" value="BROMODOMAIN_2"/>
    <property type="match status" value="1"/>
</dbReference>
<feature type="compositionally biased region" description="Acidic residues" evidence="3">
    <location>
        <begin position="380"/>
        <end position="396"/>
    </location>
</feature>
<dbReference type="SUPFAM" id="SSF47370">
    <property type="entry name" value="Bromodomain"/>
    <property type="match status" value="1"/>
</dbReference>
<feature type="domain" description="Bromo" evidence="4">
    <location>
        <begin position="239"/>
        <end position="309"/>
    </location>
</feature>
<dbReference type="Pfam" id="PF00439">
    <property type="entry name" value="Bromodomain"/>
    <property type="match status" value="1"/>
</dbReference>
<organism evidence="5">
    <name type="scientific">Entomoneis paludosa</name>
    <dbReference type="NCBI Taxonomy" id="265537"/>
    <lineage>
        <taxon>Eukaryota</taxon>
        <taxon>Sar</taxon>
        <taxon>Stramenopiles</taxon>
        <taxon>Ochrophyta</taxon>
        <taxon>Bacillariophyta</taxon>
        <taxon>Bacillariophyceae</taxon>
        <taxon>Bacillariophycidae</taxon>
        <taxon>Entomoneidaceae</taxon>
        <taxon>Entomoneis</taxon>
    </lineage>
</organism>
<dbReference type="GO" id="GO:0004402">
    <property type="term" value="F:histone acetyltransferase activity"/>
    <property type="evidence" value="ECO:0007669"/>
    <property type="project" value="InterPro"/>
</dbReference>
<evidence type="ECO:0000256" key="2">
    <source>
        <dbReference type="PROSITE-ProRule" id="PRU00035"/>
    </source>
</evidence>
<dbReference type="EMBL" id="HBHT01004631">
    <property type="protein sequence ID" value="CAD9946058.1"/>
    <property type="molecule type" value="Transcribed_RNA"/>
</dbReference>
<evidence type="ECO:0000256" key="1">
    <source>
        <dbReference type="ARBA" id="ARBA00023117"/>
    </source>
</evidence>
<keyword evidence="1 2" id="KW-0103">Bromodomain</keyword>
<proteinExistence type="predicted"/>
<dbReference type="SMART" id="SM00297">
    <property type="entry name" value="BROMO"/>
    <property type="match status" value="1"/>
</dbReference>
<reference evidence="5" key="1">
    <citation type="submission" date="2021-01" db="EMBL/GenBank/DDBJ databases">
        <authorList>
            <person name="Corre E."/>
            <person name="Pelletier E."/>
            <person name="Niang G."/>
            <person name="Scheremetjew M."/>
            <person name="Finn R."/>
            <person name="Kale V."/>
            <person name="Holt S."/>
            <person name="Cochrane G."/>
            <person name="Meng A."/>
            <person name="Brown T."/>
            <person name="Cohen L."/>
        </authorList>
    </citation>
    <scope>NUCLEOTIDE SEQUENCE</scope>
    <source>
        <strain evidence="5">CCMP125</strain>
    </source>
</reference>
<dbReference type="GO" id="GO:0005669">
    <property type="term" value="C:transcription factor TFIID complex"/>
    <property type="evidence" value="ECO:0007669"/>
    <property type="project" value="InterPro"/>
</dbReference>
<evidence type="ECO:0000259" key="4">
    <source>
        <dbReference type="PROSITE" id="PS50014"/>
    </source>
</evidence>
<accession>A0A7S2VAW6</accession>